<reference evidence="2 3" key="1">
    <citation type="journal article" date="2022" name="G3 (Bethesda)">
        <title>Whole-genome sequence and methylome profiling of the almond [Prunus dulcis (Mill.) D.A. Webb] cultivar 'Nonpareil'.</title>
        <authorList>
            <person name="D'Amico-Willman K.M."/>
            <person name="Ouma W.Z."/>
            <person name="Meulia T."/>
            <person name="Sideli G.M."/>
            <person name="Gradziel T.M."/>
            <person name="Fresnedo-Ramirez J."/>
        </authorList>
    </citation>
    <scope>NUCLEOTIDE SEQUENCE [LARGE SCALE GENOMIC DNA]</scope>
    <source>
        <strain evidence="2">Clone GOH B32 T37-40</strain>
    </source>
</reference>
<accession>A0AAD4UWR6</accession>
<dbReference type="GO" id="GO:0004523">
    <property type="term" value="F:RNA-DNA hybrid ribonuclease activity"/>
    <property type="evidence" value="ECO:0007669"/>
    <property type="project" value="InterPro"/>
</dbReference>
<dbReference type="Pfam" id="PF13456">
    <property type="entry name" value="RVT_3"/>
    <property type="match status" value="1"/>
</dbReference>
<dbReference type="InterPro" id="IPR036397">
    <property type="entry name" value="RNaseH_sf"/>
</dbReference>
<dbReference type="PANTHER" id="PTHR48475:SF2">
    <property type="entry name" value="RIBONUCLEASE H"/>
    <property type="match status" value="1"/>
</dbReference>
<evidence type="ECO:0000313" key="2">
    <source>
        <dbReference type="EMBL" id="KAI5313347.1"/>
    </source>
</evidence>
<name>A0AAD4UWR6_PRUDU</name>
<comment type="caution">
    <text evidence="2">The sequence shown here is derived from an EMBL/GenBank/DDBJ whole genome shotgun (WGS) entry which is preliminary data.</text>
</comment>
<gene>
    <name evidence="2" type="ORF">L3X38_042521</name>
</gene>
<dbReference type="AlphaFoldDB" id="A0AAD4UWR6"/>
<proteinExistence type="predicted"/>
<dbReference type="Gene3D" id="3.30.420.10">
    <property type="entry name" value="Ribonuclease H-like superfamily/Ribonuclease H"/>
    <property type="match status" value="1"/>
</dbReference>
<evidence type="ECO:0000259" key="1">
    <source>
        <dbReference type="Pfam" id="PF13456"/>
    </source>
</evidence>
<dbReference type="Proteomes" id="UP001054821">
    <property type="component" value="Chromosome 8"/>
</dbReference>
<sequence length="94" mass="10868">MDAKQIQIFSDSQLIVHLVNQDFTAKDASMITYHQHTRHLLATFDAHLISQVPRYEKSHADALARHMPQPLKLRSLAHKAIRQGYFWPSLHIDA</sequence>
<dbReference type="PANTHER" id="PTHR48475">
    <property type="entry name" value="RIBONUCLEASE H"/>
    <property type="match status" value="1"/>
</dbReference>
<organism evidence="2 3">
    <name type="scientific">Prunus dulcis</name>
    <name type="common">Almond</name>
    <name type="synonym">Amygdalus dulcis</name>
    <dbReference type="NCBI Taxonomy" id="3755"/>
    <lineage>
        <taxon>Eukaryota</taxon>
        <taxon>Viridiplantae</taxon>
        <taxon>Streptophyta</taxon>
        <taxon>Embryophyta</taxon>
        <taxon>Tracheophyta</taxon>
        <taxon>Spermatophyta</taxon>
        <taxon>Magnoliopsida</taxon>
        <taxon>eudicotyledons</taxon>
        <taxon>Gunneridae</taxon>
        <taxon>Pentapetalae</taxon>
        <taxon>rosids</taxon>
        <taxon>fabids</taxon>
        <taxon>Rosales</taxon>
        <taxon>Rosaceae</taxon>
        <taxon>Amygdaloideae</taxon>
        <taxon>Amygdaleae</taxon>
        <taxon>Prunus</taxon>
    </lineage>
</organism>
<dbReference type="InterPro" id="IPR012337">
    <property type="entry name" value="RNaseH-like_sf"/>
</dbReference>
<feature type="domain" description="RNase H type-1" evidence="1">
    <location>
        <begin position="4"/>
        <end position="66"/>
    </location>
</feature>
<protein>
    <recommendedName>
        <fullName evidence="1">RNase H type-1 domain-containing protein</fullName>
    </recommendedName>
</protein>
<dbReference type="InterPro" id="IPR002156">
    <property type="entry name" value="RNaseH_domain"/>
</dbReference>
<keyword evidence="3" id="KW-1185">Reference proteome</keyword>
<dbReference type="EMBL" id="JAJFAZ020000008">
    <property type="protein sequence ID" value="KAI5313347.1"/>
    <property type="molecule type" value="Genomic_DNA"/>
</dbReference>
<dbReference type="GO" id="GO:0003676">
    <property type="term" value="F:nucleic acid binding"/>
    <property type="evidence" value="ECO:0007669"/>
    <property type="project" value="InterPro"/>
</dbReference>
<evidence type="ECO:0000313" key="3">
    <source>
        <dbReference type="Proteomes" id="UP001054821"/>
    </source>
</evidence>
<dbReference type="SUPFAM" id="SSF53098">
    <property type="entry name" value="Ribonuclease H-like"/>
    <property type="match status" value="1"/>
</dbReference>